<keyword evidence="1" id="KW-0175">Coiled coil</keyword>
<evidence type="ECO:0000313" key="2">
    <source>
        <dbReference type="EMBL" id="PMC58382.1"/>
    </source>
</evidence>
<evidence type="ECO:0000256" key="1">
    <source>
        <dbReference type="SAM" id="Coils"/>
    </source>
</evidence>
<dbReference type="EMBL" id="PNHE01000015">
    <property type="protein sequence ID" value="PMC58382.1"/>
    <property type="molecule type" value="Genomic_DNA"/>
</dbReference>
<feature type="coiled-coil region" evidence="1">
    <location>
        <begin position="31"/>
        <end position="73"/>
    </location>
</feature>
<dbReference type="AlphaFoldDB" id="A0A1G8JC37"/>
<dbReference type="SUPFAM" id="SSF160527">
    <property type="entry name" value="V-type ATPase subunit E-like"/>
    <property type="match status" value="1"/>
</dbReference>
<evidence type="ECO:0008006" key="4">
    <source>
        <dbReference type="Google" id="ProtNLM"/>
    </source>
</evidence>
<dbReference type="OrthoDB" id="2139645at2"/>
<gene>
    <name evidence="2" type="ORF">CJ205_04480</name>
</gene>
<reference evidence="2 3" key="1">
    <citation type="submission" date="2017-09" db="EMBL/GenBank/DDBJ databases">
        <title>Bacterial strain isolated from the female urinary microbiota.</title>
        <authorList>
            <person name="Thomas-White K."/>
            <person name="Kumar N."/>
            <person name="Forster S."/>
            <person name="Putonti C."/>
            <person name="Lawley T."/>
            <person name="Wolfe A.J."/>
        </authorList>
    </citation>
    <scope>NUCLEOTIDE SEQUENCE [LARGE SCALE GENOMIC DNA]</scope>
    <source>
        <strain evidence="2 3">UMB0852</strain>
    </source>
</reference>
<evidence type="ECO:0000313" key="3">
    <source>
        <dbReference type="Proteomes" id="UP000235682"/>
    </source>
</evidence>
<dbReference type="STRING" id="84521.SAMN04487994_100439"/>
<name>A0A1G8JC37_9LACT</name>
<dbReference type="Proteomes" id="UP000235682">
    <property type="component" value="Unassembled WGS sequence"/>
</dbReference>
<protein>
    <recommendedName>
        <fullName evidence="4">V-type proton ATPase subunit E</fullName>
    </recommendedName>
</protein>
<sequence length="194" mass="22781">MSDLSQLKETVIAQARQDGQAAFEAAKREIDERLKERRLRLEDEKQSLRQQRINEETSKHQQMLQQIRNEERQSSLQSKQNVLHELFQGAIETMEQASEDDQLKFFDAVIKRYDSTPISVQWGEKTLQQLSPQALESLKEKYPHVTFEEQTVANEGGFIVKHKTVEYNYLYEELIRHFQAEESHKIAGEVFKSL</sequence>
<keyword evidence="3" id="KW-1185">Reference proteome</keyword>
<proteinExistence type="predicted"/>
<dbReference type="RefSeq" id="WP_092084142.1">
    <property type="nucleotide sequence ID" value="NZ_FNEL01000004.1"/>
</dbReference>
<accession>A0A1G8JC37</accession>
<comment type="caution">
    <text evidence="2">The sequence shown here is derived from an EMBL/GenBank/DDBJ whole genome shotgun (WGS) entry which is preliminary data.</text>
</comment>
<organism evidence="2 3">
    <name type="scientific">Dolosicoccus paucivorans</name>
    <dbReference type="NCBI Taxonomy" id="84521"/>
    <lineage>
        <taxon>Bacteria</taxon>
        <taxon>Bacillati</taxon>
        <taxon>Bacillota</taxon>
        <taxon>Bacilli</taxon>
        <taxon>Lactobacillales</taxon>
        <taxon>Aerococcaceae</taxon>
        <taxon>Dolosicoccus</taxon>
    </lineage>
</organism>